<feature type="domain" description="Macroglobulin" evidence="1">
    <location>
        <begin position="1"/>
        <end position="47"/>
    </location>
</feature>
<sequence length="188" mass="22500">MPAFFFTSEKYITGVVMANYTSGAPVHGNLTLKATVRPINRYQTEDRYLNDNSVVEKYFNFDEKFPFWLPTSDYYRPNTVPHLRFFNGVYEFRYPMDVLEKYVPSLDGMEIRVTATVGERFLDEVIEAYSTARVFNSSVRINFLAVHRKFLNRLCLSRYTFQHHSMMVHLYQQIYYKKVLWRYLQMLV</sequence>
<dbReference type="EMBL" id="JAPXFL010000015">
    <property type="protein sequence ID" value="KAK9497379.1"/>
    <property type="molecule type" value="Genomic_DNA"/>
</dbReference>
<organism evidence="2 3">
    <name type="scientific">Rhynocoris fuscipes</name>
    <dbReference type="NCBI Taxonomy" id="488301"/>
    <lineage>
        <taxon>Eukaryota</taxon>
        <taxon>Metazoa</taxon>
        <taxon>Ecdysozoa</taxon>
        <taxon>Arthropoda</taxon>
        <taxon>Hexapoda</taxon>
        <taxon>Insecta</taxon>
        <taxon>Pterygota</taxon>
        <taxon>Neoptera</taxon>
        <taxon>Paraneoptera</taxon>
        <taxon>Hemiptera</taxon>
        <taxon>Heteroptera</taxon>
        <taxon>Panheteroptera</taxon>
        <taxon>Cimicomorpha</taxon>
        <taxon>Reduviidae</taxon>
        <taxon>Harpactorinae</taxon>
        <taxon>Harpactorini</taxon>
        <taxon>Rhynocoris</taxon>
    </lineage>
</organism>
<protein>
    <recommendedName>
        <fullName evidence="1">Macroglobulin domain-containing protein</fullName>
    </recommendedName>
</protein>
<dbReference type="InterPro" id="IPR041555">
    <property type="entry name" value="MG3"/>
</dbReference>
<gene>
    <name evidence="2" type="ORF">O3M35_004711</name>
</gene>
<dbReference type="AlphaFoldDB" id="A0AAW1CMA9"/>
<accession>A0AAW1CMA9</accession>
<comment type="caution">
    <text evidence="2">The sequence shown here is derived from an EMBL/GenBank/DDBJ whole genome shotgun (WGS) entry which is preliminary data.</text>
</comment>
<evidence type="ECO:0000313" key="3">
    <source>
        <dbReference type="Proteomes" id="UP001461498"/>
    </source>
</evidence>
<dbReference type="Proteomes" id="UP001461498">
    <property type="component" value="Unassembled WGS sequence"/>
</dbReference>
<dbReference type="Pfam" id="PF17791">
    <property type="entry name" value="MG3"/>
    <property type="match status" value="1"/>
</dbReference>
<proteinExistence type="predicted"/>
<name>A0AAW1CMA9_9HEMI</name>
<reference evidence="2 3" key="1">
    <citation type="submission" date="2022-12" db="EMBL/GenBank/DDBJ databases">
        <title>Chromosome-level genome assembly of true bugs.</title>
        <authorList>
            <person name="Ma L."/>
            <person name="Li H."/>
        </authorList>
    </citation>
    <scope>NUCLEOTIDE SEQUENCE [LARGE SCALE GENOMIC DNA]</scope>
    <source>
        <strain evidence="2">Lab_2022b</strain>
    </source>
</reference>
<keyword evidence="3" id="KW-1185">Reference proteome</keyword>
<evidence type="ECO:0000313" key="2">
    <source>
        <dbReference type="EMBL" id="KAK9497379.1"/>
    </source>
</evidence>
<evidence type="ECO:0000259" key="1">
    <source>
        <dbReference type="Pfam" id="PF17791"/>
    </source>
</evidence>